<evidence type="ECO:0000256" key="2">
    <source>
        <dbReference type="ARBA" id="ARBA00022448"/>
    </source>
</evidence>
<dbReference type="CDD" id="cd13553">
    <property type="entry name" value="PBP2_NrtA_CpmA_like"/>
    <property type="match status" value="1"/>
</dbReference>
<dbReference type="PANTHER" id="PTHR30024:SF7">
    <property type="entry name" value="NITRATE_NITRITE BINDING PROTEIN NRTA"/>
    <property type="match status" value="1"/>
</dbReference>
<sequence>MTLPTRRKAIAATAALLAAARAATPRGAFAQANTTPELRKAVLGYIALTDASPLIIAKEKGFFARHGMPDVEVAKQASWGATRDNLVLGGERGGIDGAHILTPMPYLMTAGRITQNSQPVPMVITARLNTNGQAISVAEKHKGLKPSIDASALKRALTAESKVAMTFRGGTHDLWIRYWLAAAGIDPDKEVQTIVVPPPQMVANMKVGTMDAFCVGEPWNDQLVNQKIGFTAAVTGELWKDHPEKSLGLRADWVEKHPNAAVALTAAVIEAARWCDEPANKQEMCAIIGRRAWFNVPVADILQRSLGNIDYGDGRRVADSPLLMKFWRDHASYPFPSHDLWFLTEDIRWGVLPEGTDTRALITQVNREGLWRQAAERAGVKPGETPTGTSRGRETFFDGKVFDPENPAAYLASLAIKKLAGA</sequence>
<evidence type="ECO:0000313" key="10">
    <source>
        <dbReference type="Proteomes" id="UP001139311"/>
    </source>
</evidence>
<dbReference type="Pfam" id="PF13379">
    <property type="entry name" value="NMT1_2"/>
    <property type="match status" value="1"/>
</dbReference>
<comment type="similarity">
    <text evidence="7">Belongs to the CmpA/NrtA family.</text>
</comment>
<evidence type="ECO:0000256" key="1">
    <source>
        <dbReference type="ARBA" id="ARBA00004308"/>
    </source>
</evidence>
<keyword evidence="3" id="KW-1003">Cell membrane</keyword>
<feature type="signal peptide" evidence="8">
    <location>
        <begin position="1"/>
        <end position="30"/>
    </location>
</feature>
<dbReference type="InterPro" id="IPR006311">
    <property type="entry name" value="TAT_signal"/>
</dbReference>
<organism evidence="9 10">
    <name type="scientific">Roseicella aerolata</name>
    <dbReference type="NCBI Taxonomy" id="2883479"/>
    <lineage>
        <taxon>Bacteria</taxon>
        <taxon>Pseudomonadati</taxon>
        <taxon>Pseudomonadota</taxon>
        <taxon>Alphaproteobacteria</taxon>
        <taxon>Acetobacterales</taxon>
        <taxon>Roseomonadaceae</taxon>
        <taxon>Roseicella</taxon>
    </lineage>
</organism>
<dbReference type="Gene3D" id="3.40.190.10">
    <property type="entry name" value="Periplasmic binding protein-like II"/>
    <property type="match status" value="2"/>
</dbReference>
<evidence type="ECO:0000256" key="6">
    <source>
        <dbReference type="ARBA" id="ARBA00023136"/>
    </source>
</evidence>
<proteinExistence type="inferred from homology"/>
<evidence type="ECO:0000256" key="7">
    <source>
        <dbReference type="ARBA" id="ARBA00024031"/>
    </source>
</evidence>
<dbReference type="PANTHER" id="PTHR30024">
    <property type="entry name" value="ALIPHATIC SULFONATES-BINDING PROTEIN-RELATED"/>
    <property type="match status" value="1"/>
</dbReference>
<evidence type="ECO:0000256" key="5">
    <source>
        <dbReference type="ARBA" id="ARBA00022729"/>
    </source>
</evidence>
<evidence type="ECO:0000256" key="3">
    <source>
        <dbReference type="ARBA" id="ARBA00022475"/>
    </source>
</evidence>
<reference evidence="9" key="1">
    <citation type="submission" date="2021-10" db="EMBL/GenBank/DDBJ databases">
        <title>Roseicella aerolatum sp. nov., isolated from aerosols of e-waste dismantling site.</title>
        <authorList>
            <person name="Qin T."/>
        </authorList>
    </citation>
    <scope>NUCLEOTIDE SEQUENCE</scope>
    <source>
        <strain evidence="9">GB24</strain>
    </source>
</reference>
<dbReference type="SUPFAM" id="SSF53850">
    <property type="entry name" value="Periplasmic binding protein-like II"/>
    <property type="match status" value="1"/>
</dbReference>
<gene>
    <name evidence="9" type="ORF">LHA35_19850</name>
</gene>
<dbReference type="PROSITE" id="PS51318">
    <property type="entry name" value="TAT"/>
    <property type="match status" value="1"/>
</dbReference>
<keyword evidence="5 8" id="KW-0732">Signal</keyword>
<keyword evidence="10" id="KW-1185">Reference proteome</keyword>
<evidence type="ECO:0000256" key="8">
    <source>
        <dbReference type="SAM" id="SignalP"/>
    </source>
</evidence>
<comment type="caution">
    <text evidence="9">The sequence shown here is derived from an EMBL/GenBank/DDBJ whole genome shotgun (WGS) entry which is preliminary data.</text>
</comment>
<keyword evidence="6" id="KW-0472">Membrane</keyword>
<feature type="chain" id="PRO_5040894205" evidence="8">
    <location>
        <begin position="31"/>
        <end position="422"/>
    </location>
</feature>
<dbReference type="EMBL" id="JAJAQI010000035">
    <property type="protein sequence ID" value="MCB4823988.1"/>
    <property type="molecule type" value="Genomic_DNA"/>
</dbReference>
<dbReference type="GO" id="GO:0012505">
    <property type="term" value="C:endomembrane system"/>
    <property type="evidence" value="ECO:0007669"/>
    <property type="project" value="UniProtKB-SubCell"/>
</dbReference>
<evidence type="ECO:0000256" key="4">
    <source>
        <dbReference type="ARBA" id="ARBA00022519"/>
    </source>
</evidence>
<accession>A0A9X1LCC0</accession>
<comment type="subcellular location">
    <subcellularLocation>
        <location evidence="1">Endomembrane system</location>
    </subcellularLocation>
</comment>
<name>A0A9X1LCC0_9PROT</name>
<dbReference type="RefSeq" id="WP_226611371.1">
    <property type="nucleotide sequence ID" value="NZ_JAJAQI010000035.1"/>
</dbReference>
<dbReference type="Proteomes" id="UP001139311">
    <property type="component" value="Unassembled WGS sequence"/>
</dbReference>
<keyword evidence="2" id="KW-0813">Transport</keyword>
<evidence type="ECO:0000313" key="9">
    <source>
        <dbReference type="EMBL" id="MCB4823988.1"/>
    </source>
</evidence>
<keyword evidence="4" id="KW-0997">Cell inner membrane</keyword>
<dbReference type="InterPro" id="IPR044527">
    <property type="entry name" value="NrtA/CpmA_ABC-bd_dom"/>
</dbReference>
<protein>
    <submittedName>
        <fullName evidence="9">ABC transporter substrate-binding protein</fullName>
    </submittedName>
</protein>
<dbReference type="AlphaFoldDB" id="A0A9X1LCC0"/>